<keyword evidence="3" id="KW-0812">Transmembrane</keyword>
<keyword evidence="5" id="KW-1185">Reference proteome</keyword>
<dbReference type="OrthoDB" id="2016285at2759"/>
<sequence length="643" mass="70798">MATKKKATAVSGGTARNDRAIVGQADEARSSRSLAISCFLTILTVSSAIHIIPDLLHPLFGSIPVNLHLDHVVWSLFFLQVLLHGSLPASRTKLDIDMNLALVLLGIDLMVAVRAYNKVSRTAGNLGDSVGGAVGTLIVLLGPVIVLGTGTFVHNAELLYRGYVQVQGDSETRLTRPVLVSLFTGLVKLGLIGLKGGVGQQVVATLQGMMRPELQHPITAVERFLQLLLLALLAVVTISLVRPTPFPYTISLPPTPAPPGAPADRPAPAIKILNSTRSLTGQIVVGENVEYGFRFLRCDHSLLGGRWVRKDKDGQDEFGESIFSTFVLQDAVKLVERTSLDRKQRPNAEIIGLGVGIAAHALMMDGVLVQITEIDPAVYHAAHQYFGLRNPTRLVLDDGARSIETRAAAIRSAGRLLRPRDQTDYVIHDCFTGGSVPAELFTKEFWWDLTMTMKTDGVLVVNFAGILQSRASQAVLATLHDVFPQCRAFRDSRGTPPNATGKELLNMVIFCTLTHSPLLTFRPPSARDLETSPFRREVLTTFLPHEIPVDELLRDTASSFWLDDGARKDGWKHNDYNDDDEDDDEDDYCRPDEPHARRPPLDTDLILRRGRGMDQLDRWQVDSAKATWLAMRNIMPVEAWLAY</sequence>
<evidence type="ECO:0000256" key="1">
    <source>
        <dbReference type="ARBA" id="ARBA00023115"/>
    </source>
</evidence>
<feature type="transmembrane region" description="Helical" evidence="3">
    <location>
        <begin position="34"/>
        <end position="52"/>
    </location>
</feature>
<evidence type="ECO:0000256" key="2">
    <source>
        <dbReference type="SAM" id="MobiDB-lite"/>
    </source>
</evidence>
<feature type="compositionally biased region" description="Acidic residues" evidence="2">
    <location>
        <begin position="577"/>
        <end position="587"/>
    </location>
</feature>
<dbReference type="PANTHER" id="PTHR43317">
    <property type="entry name" value="THERMOSPERMINE SYNTHASE ACAULIS5"/>
    <property type="match status" value="1"/>
</dbReference>
<feature type="transmembrane region" description="Helical" evidence="3">
    <location>
        <begin position="224"/>
        <end position="241"/>
    </location>
</feature>
<dbReference type="GO" id="GO:0006596">
    <property type="term" value="P:polyamine biosynthetic process"/>
    <property type="evidence" value="ECO:0007669"/>
    <property type="project" value="UniProtKB-KW"/>
</dbReference>
<dbReference type="InterPro" id="IPR029063">
    <property type="entry name" value="SAM-dependent_MTases_sf"/>
</dbReference>
<dbReference type="AlphaFoldDB" id="A0A8K0JQU9"/>
<accession>A0A8K0JQU9</accession>
<reference evidence="4" key="1">
    <citation type="submission" date="2020-04" db="EMBL/GenBank/DDBJ databases">
        <title>Analysis of mating type loci in Filobasidium floriforme.</title>
        <authorList>
            <person name="Nowrousian M."/>
        </authorList>
    </citation>
    <scope>NUCLEOTIDE SEQUENCE</scope>
    <source>
        <strain evidence="4">CBS 6242</strain>
    </source>
</reference>
<evidence type="ECO:0008006" key="6">
    <source>
        <dbReference type="Google" id="ProtNLM"/>
    </source>
</evidence>
<dbReference type="EMBL" id="JABELV010000009">
    <property type="protein sequence ID" value="KAG7571275.1"/>
    <property type="molecule type" value="Genomic_DNA"/>
</dbReference>
<keyword evidence="3" id="KW-0472">Membrane</keyword>
<organism evidence="4 5">
    <name type="scientific">Filobasidium floriforme</name>
    <dbReference type="NCBI Taxonomy" id="5210"/>
    <lineage>
        <taxon>Eukaryota</taxon>
        <taxon>Fungi</taxon>
        <taxon>Dikarya</taxon>
        <taxon>Basidiomycota</taxon>
        <taxon>Agaricomycotina</taxon>
        <taxon>Tremellomycetes</taxon>
        <taxon>Filobasidiales</taxon>
        <taxon>Filobasidiaceae</taxon>
        <taxon>Filobasidium</taxon>
    </lineage>
</organism>
<evidence type="ECO:0000313" key="5">
    <source>
        <dbReference type="Proteomes" id="UP000812966"/>
    </source>
</evidence>
<dbReference type="NCBIfam" id="NF037959">
    <property type="entry name" value="MFS_SpdSyn"/>
    <property type="match status" value="1"/>
</dbReference>
<keyword evidence="3" id="KW-1133">Transmembrane helix</keyword>
<evidence type="ECO:0000256" key="3">
    <source>
        <dbReference type="SAM" id="Phobius"/>
    </source>
</evidence>
<feature type="region of interest" description="Disordered" evidence="2">
    <location>
        <begin position="572"/>
        <end position="602"/>
    </location>
</feature>
<feature type="transmembrane region" description="Helical" evidence="3">
    <location>
        <begin position="129"/>
        <end position="153"/>
    </location>
</feature>
<protein>
    <recommendedName>
        <fullName evidence="6">S-adenosyl-L-methionine-dependent methyltransferase</fullName>
    </recommendedName>
</protein>
<proteinExistence type="predicted"/>
<feature type="transmembrane region" description="Helical" evidence="3">
    <location>
        <begin position="72"/>
        <end position="89"/>
    </location>
</feature>
<feature type="transmembrane region" description="Helical" evidence="3">
    <location>
        <begin position="96"/>
        <end position="117"/>
    </location>
</feature>
<dbReference type="PANTHER" id="PTHR43317:SF1">
    <property type="entry name" value="THERMOSPERMINE SYNTHASE ACAULIS5"/>
    <property type="match status" value="1"/>
</dbReference>
<dbReference type="Gene3D" id="3.40.50.150">
    <property type="entry name" value="Vaccinia Virus protein VP39"/>
    <property type="match status" value="1"/>
</dbReference>
<dbReference type="Proteomes" id="UP000812966">
    <property type="component" value="Unassembled WGS sequence"/>
</dbReference>
<evidence type="ECO:0000313" key="4">
    <source>
        <dbReference type="EMBL" id="KAG7571275.1"/>
    </source>
</evidence>
<name>A0A8K0JQU9_9TREE</name>
<comment type="caution">
    <text evidence="4">The sequence shown here is derived from an EMBL/GenBank/DDBJ whole genome shotgun (WGS) entry which is preliminary data.</text>
</comment>
<feature type="compositionally biased region" description="Basic and acidic residues" evidence="2">
    <location>
        <begin position="588"/>
        <end position="602"/>
    </location>
</feature>
<keyword evidence="1" id="KW-0620">Polyamine biosynthesis</keyword>
<dbReference type="SUPFAM" id="SSF53335">
    <property type="entry name" value="S-adenosyl-L-methionine-dependent methyltransferases"/>
    <property type="match status" value="1"/>
</dbReference>
<gene>
    <name evidence="4" type="ORF">FFLO_00787</name>
</gene>